<dbReference type="Pfam" id="PF00313">
    <property type="entry name" value="CSD"/>
    <property type="match status" value="1"/>
</dbReference>
<dbReference type="PRINTS" id="PR00050">
    <property type="entry name" value="COLDSHOCK"/>
</dbReference>
<accession>A0A9D3X9H4</accession>
<evidence type="ECO:0000313" key="12">
    <source>
        <dbReference type="EMBL" id="KAH1175897.1"/>
    </source>
</evidence>
<dbReference type="Proteomes" id="UP000827986">
    <property type="component" value="Unassembled WGS sequence"/>
</dbReference>
<feature type="transmembrane region" description="Helical" evidence="10">
    <location>
        <begin position="307"/>
        <end position="329"/>
    </location>
</feature>
<dbReference type="InterPro" id="IPR012340">
    <property type="entry name" value="NA-bd_OB-fold"/>
</dbReference>
<dbReference type="GO" id="GO:0005923">
    <property type="term" value="C:bicellular tight junction"/>
    <property type="evidence" value="ECO:0007669"/>
    <property type="project" value="UniProtKB-SubCell"/>
</dbReference>
<dbReference type="Gene3D" id="2.40.50.140">
    <property type="entry name" value="Nucleic acid-binding proteins"/>
    <property type="match status" value="1"/>
</dbReference>
<feature type="compositionally biased region" description="Low complexity" evidence="9">
    <location>
        <begin position="14"/>
        <end position="23"/>
    </location>
</feature>
<feature type="region of interest" description="Disordered" evidence="9">
    <location>
        <begin position="381"/>
        <end position="404"/>
    </location>
</feature>
<evidence type="ECO:0000256" key="4">
    <source>
        <dbReference type="ARBA" id="ARBA00022427"/>
    </source>
</evidence>
<feature type="compositionally biased region" description="Low complexity" evidence="9">
    <location>
        <begin position="191"/>
        <end position="203"/>
    </location>
</feature>
<sequence>MSSEAETQPPAAPLPAAAPIAPAESKPNGGTGNGGSGMASAAPPAGGDKKVIATKVLGTVKWFNVRNGYGFINRNDTKEDVFVHQTAIKKNNPRKYLRSVGDGETVEFDVVEGEKGAEAANVTGPGGVPVQGSKYAADRNHYRRYPRRRGPPRNYQQNYQNSESGEKNEGSDSIPEGQAQQRRPYRRRRYPPYYMRRPYGRRPQYSNPPVQGEIVEQDAKDPHSSVGLSSRCRGLWSECVFDNMANLWTCDIPISYLNEHSAALVITRALVIVTGILCLGAVPCLIAGLKCTKLISDQVHQKYKFSFAAGTLFLLGGLSGAIAVLWYAVDTVQKYRLEVSLGIPGVTYELGYSYWMAAAGTICICVTGILLIVANFPRTRTPRRGRNHPRACLPSVSQRKGTYL</sequence>
<dbReference type="AlphaFoldDB" id="A0A9D3X9H4"/>
<dbReference type="InterPro" id="IPR002059">
    <property type="entry name" value="CSP_DNA-bd"/>
</dbReference>
<feature type="transmembrane region" description="Helical" evidence="10">
    <location>
        <begin position="262"/>
        <end position="286"/>
    </location>
</feature>
<feature type="compositionally biased region" description="Basic residues" evidence="9">
    <location>
        <begin position="141"/>
        <end position="151"/>
    </location>
</feature>
<name>A0A9D3X9H4_9SAUR</name>
<dbReference type="Gene3D" id="1.20.140.150">
    <property type="match status" value="1"/>
</dbReference>
<proteinExistence type="inferred from homology"/>
<keyword evidence="6" id="KW-0965">Cell junction</keyword>
<keyword evidence="4" id="KW-0796">Tight junction</keyword>
<organism evidence="12 13">
    <name type="scientific">Mauremys mutica</name>
    <name type="common">yellowpond turtle</name>
    <dbReference type="NCBI Taxonomy" id="74926"/>
    <lineage>
        <taxon>Eukaryota</taxon>
        <taxon>Metazoa</taxon>
        <taxon>Chordata</taxon>
        <taxon>Craniata</taxon>
        <taxon>Vertebrata</taxon>
        <taxon>Euteleostomi</taxon>
        <taxon>Archelosauria</taxon>
        <taxon>Testudinata</taxon>
        <taxon>Testudines</taxon>
        <taxon>Cryptodira</taxon>
        <taxon>Durocryptodira</taxon>
        <taxon>Testudinoidea</taxon>
        <taxon>Geoemydidae</taxon>
        <taxon>Geoemydinae</taxon>
        <taxon>Mauremys</taxon>
    </lineage>
</organism>
<evidence type="ECO:0000256" key="10">
    <source>
        <dbReference type="SAM" id="Phobius"/>
    </source>
</evidence>
<evidence type="ECO:0000256" key="3">
    <source>
        <dbReference type="ARBA" id="ARBA00008295"/>
    </source>
</evidence>
<dbReference type="EMBL" id="JAHDVG010000476">
    <property type="protein sequence ID" value="KAH1175897.1"/>
    <property type="molecule type" value="Genomic_DNA"/>
</dbReference>
<feature type="domain" description="CSD" evidence="11">
    <location>
        <begin position="55"/>
        <end position="124"/>
    </location>
</feature>
<feature type="compositionally biased region" description="Polar residues" evidence="9">
    <location>
        <begin position="395"/>
        <end position="404"/>
    </location>
</feature>
<dbReference type="InterPro" id="IPR011129">
    <property type="entry name" value="CSD"/>
</dbReference>
<keyword evidence="8 10" id="KW-0472">Membrane</keyword>
<dbReference type="GO" id="GO:0016020">
    <property type="term" value="C:membrane"/>
    <property type="evidence" value="ECO:0007669"/>
    <property type="project" value="UniProtKB-SubCell"/>
</dbReference>
<reference evidence="12" key="1">
    <citation type="submission" date="2021-09" db="EMBL/GenBank/DDBJ databases">
        <title>The genome of Mauremys mutica provides insights into the evolution of semi-aquatic lifestyle.</title>
        <authorList>
            <person name="Gong S."/>
            <person name="Gao Y."/>
        </authorList>
    </citation>
    <scope>NUCLEOTIDE SEQUENCE</scope>
    <source>
        <strain evidence="12">MM-2020</strain>
        <tissue evidence="12">Muscle</tissue>
    </source>
</reference>
<gene>
    <name evidence="12" type="ORF">KIL84_022422</name>
</gene>
<comment type="caution">
    <text evidence="12">The sequence shown here is derived from an EMBL/GenBank/DDBJ whole genome shotgun (WGS) entry which is preliminary data.</text>
</comment>
<evidence type="ECO:0000259" key="11">
    <source>
        <dbReference type="PROSITE" id="PS51857"/>
    </source>
</evidence>
<dbReference type="PANTHER" id="PTHR11544">
    <property type="entry name" value="COLD SHOCK DOMAIN CONTAINING PROTEINS"/>
    <property type="match status" value="1"/>
</dbReference>
<feature type="region of interest" description="Disordered" evidence="9">
    <location>
        <begin position="1"/>
        <end position="46"/>
    </location>
</feature>
<evidence type="ECO:0000256" key="6">
    <source>
        <dbReference type="ARBA" id="ARBA00022949"/>
    </source>
</evidence>
<evidence type="ECO:0000256" key="2">
    <source>
        <dbReference type="ARBA" id="ARBA00004435"/>
    </source>
</evidence>
<dbReference type="PROSITE" id="PS00352">
    <property type="entry name" value="CSD_1"/>
    <property type="match status" value="1"/>
</dbReference>
<feature type="region of interest" description="Disordered" evidence="9">
    <location>
        <begin position="117"/>
        <end position="210"/>
    </location>
</feature>
<dbReference type="FunFam" id="2.40.50.140:FF:000054">
    <property type="entry name" value="Nuclease-sensitive element-binding protein 1"/>
    <property type="match status" value="1"/>
</dbReference>
<dbReference type="CDD" id="cd04458">
    <property type="entry name" value="CSP_CDS"/>
    <property type="match status" value="1"/>
</dbReference>
<comment type="similarity">
    <text evidence="3">Belongs to the claudin family.</text>
</comment>
<feature type="transmembrane region" description="Helical" evidence="10">
    <location>
        <begin position="354"/>
        <end position="376"/>
    </location>
</feature>
<protein>
    <recommendedName>
        <fullName evidence="11">CSD domain-containing protein</fullName>
    </recommendedName>
</protein>
<dbReference type="Pfam" id="PF00822">
    <property type="entry name" value="PMP22_Claudin"/>
    <property type="match status" value="1"/>
</dbReference>
<dbReference type="InterPro" id="IPR017974">
    <property type="entry name" value="Claudin_CS"/>
</dbReference>
<evidence type="ECO:0000313" key="13">
    <source>
        <dbReference type="Proteomes" id="UP000827986"/>
    </source>
</evidence>
<evidence type="ECO:0000256" key="1">
    <source>
        <dbReference type="ARBA" id="ARBA00004141"/>
    </source>
</evidence>
<dbReference type="PROSITE" id="PS01346">
    <property type="entry name" value="CLAUDIN"/>
    <property type="match status" value="1"/>
</dbReference>
<evidence type="ECO:0000256" key="5">
    <source>
        <dbReference type="ARBA" id="ARBA00022692"/>
    </source>
</evidence>
<evidence type="ECO:0000256" key="8">
    <source>
        <dbReference type="ARBA" id="ARBA00023136"/>
    </source>
</evidence>
<dbReference type="SMART" id="SM00357">
    <property type="entry name" value="CSP"/>
    <property type="match status" value="1"/>
</dbReference>
<keyword evidence="5 10" id="KW-0812">Transmembrane</keyword>
<evidence type="ECO:0000256" key="7">
    <source>
        <dbReference type="ARBA" id="ARBA00022989"/>
    </source>
</evidence>
<keyword evidence="13" id="KW-1185">Reference proteome</keyword>
<dbReference type="GO" id="GO:0003676">
    <property type="term" value="F:nucleic acid binding"/>
    <property type="evidence" value="ECO:0007669"/>
    <property type="project" value="InterPro"/>
</dbReference>
<dbReference type="SUPFAM" id="SSF50249">
    <property type="entry name" value="Nucleic acid-binding proteins"/>
    <property type="match status" value="1"/>
</dbReference>
<dbReference type="PROSITE" id="PS51857">
    <property type="entry name" value="CSD_2"/>
    <property type="match status" value="1"/>
</dbReference>
<comment type="subcellular location">
    <subcellularLocation>
        <location evidence="2">Cell junction</location>
        <location evidence="2">Tight junction</location>
    </subcellularLocation>
    <subcellularLocation>
        <location evidence="1">Membrane</location>
        <topology evidence="1">Multi-pass membrane protein</topology>
    </subcellularLocation>
</comment>
<evidence type="ECO:0000256" key="9">
    <source>
        <dbReference type="SAM" id="MobiDB-lite"/>
    </source>
</evidence>
<dbReference type="InterPro" id="IPR050181">
    <property type="entry name" value="Cold_shock_domain"/>
</dbReference>
<dbReference type="PRINTS" id="PR01077">
    <property type="entry name" value="CLAUDIN"/>
</dbReference>
<keyword evidence="7 10" id="KW-1133">Transmembrane helix</keyword>
<dbReference type="InterPro" id="IPR019844">
    <property type="entry name" value="CSD_CS"/>
</dbReference>
<dbReference type="InterPro" id="IPR004031">
    <property type="entry name" value="PMP22/EMP/MP20/Claudin"/>
</dbReference>